<proteinExistence type="predicted"/>
<dbReference type="Proteomes" id="UP000264286">
    <property type="component" value="Segment"/>
</dbReference>
<name>A0A385IGL2_9CAUD</name>
<dbReference type="RefSeq" id="YP_009812101.1">
    <property type="nucleotide sequence ID" value="NC_048061.1"/>
</dbReference>
<sequence length="83" mass="9359">MARKKQVQEATDILDNLEVQQAREMGDTLGSTSTKLRNQVVLSLLHSASVYSISDEGILRARVRRCMEIADIVVDELEKKDEL</sequence>
<evidence type="ECO:0000313" key="1">
    <source>
        <dbReference type="EMBL" id="AXY82005.1"/>
    </source>
</evidence>
<dbReference type="GeneID" id="55003135"/>
<dbReference type="EMBL" id="MH807818">
    <property type="protein sequence ID" value="AXY82005.1"/>
    <property type="molecule type" value="Genomic_DNA"/>
</dbReference>
<evidence type="ECO:0000313" key="2">
    <source>
        <dbReference type="Proteomes" id="UP000264286"/>
    </source>
</evidence>
<protein>
    <submittedName>
        <fullName evidence="1">Uncharacterized protein</fullName>
    </submittedName>
</protein>
<accession>A0A385IGL2</accession>
<dbReference type="KEGG" id="vg:55003135"/>
<organism evidence="1 2">
    <name type="scientific">Pectobacterium phage Nobby</name>
    <dbReference type="NCBI Taxonomy" id="2320197"/>
    <lineage>
        <taxon>Viruses</taxon>
        <taxon>Duplodnaviria</taxon>
        <taxon>Heunggongvirae</taxon>
        <taxon>Uroviricota</taxon>
        <taxon>Caudoviricetes</taxon>
        <taxon>Autographivirales</taxon>
        <taxon>Autoscriptoviridae</taxon>
        <taxon>Corkvirinae</taxon>
        <taxon>Phimunavirus</taxon>
        <taxon>Phimunavirus nobby</taxon>
    </lineage>
</organism>
<keyword evidence="2" id="KW-1185">Reference proteome</keyword>
<reference evidence="1 2" key="1">
    <citation type="submission" date="2018-08" db="EMBL/GenBank/DDBJ databases">
        <title>SRE bacteriophages.</title>
        <authorList>
            <person name="Carstens A.B."/>
            <person name="Djurhuus A.M."/>
            <person name="Kot W."/>
            <person name="Hansen L.H."/>
        </authorList>
    </citation>
    <scope>NUCLEOTIDE SEQUENCE [LARGE SCALE GENOMIC DNA]</scope>
</reference>